<sequence>MPPYLAVMTQGRTYTPEQLHRIYNAHVRVCDMRGVELVSGEGKLIAKRLLSEFTGSEPEDDIVRKFLS</sequence>
<accession>A0A6A8AFG6</accession>
<dbReference type="EMBL" id="WIXI01000051">
    <property type="protein sequence ID" value="MQY50073.1"/>
    <property type="molecule type" value="Genomic_DNA"/>
</dbReference>
<comment type="caution">
    <text evidence="1">The sequence shown here is derived from an EMBL/GenBank/DDBJ whole genome shotgun (WGS) entry which is preliminary data.</text>
</comment>
<evidence type="ECO:0000313" key="2">
    <source>
        <dbReference type="Proteomes" id="UP000435138"/>
    </source>
</evidence>
<gene>
    <name evidence="1" type="ORF">GAO09_29000</name>
</gene>
<dbReference type="RefSeq" id="WP_153360367.1">
    <property type="nucleotide sequence ID" value="NZ_JAYKOO010000004.1"/>
</dbReference>
<dbReference type="Proteomes" id="UP000435138">
    <property type="component" value="Unassembled WGS sequence"/>
</dbReference>
<organism evidence="1 2">
    <name type="scientific">Endobacterium cereale</name>
    <dbReference type="NCBI Taxonomy" id="2663029"/>
    <lineage>
        <taxon>Bacteria</taxon>
        <taxon>Pseudomonadati</taxon>
        <taxon>Pseudomonadota</taxon>
        <taxon>Alphaproteobacteria</taxon>
        <taxon>Hyphomicrobiales</taxon>
        <taxon>Rhizobiaceae</taxon>
        <taxon>Endobacterium</taxon>
    </lineage>
</organism>
<keyword evidence="2" id="KW-1185">Reference proteome</keyword>
<proteinExistence type="predicted"/>
<reference evidence="1 2" key="1">
    <citation type="submission" date="2019-11" db="EMBL/GenBank/DDBJ databases">
        <title>Genome analysis of Rhizobacterium cereale a novel genus and species isolated from maize roots in North Spain.</title>
        <authorList>
            <person name="Menendez E."/>
            <person name="Flores-Felix J.D."/>
            <person name="Ramirez-Bahena M.-H."/>
            <person name="Igual J.M."/>
            <person name="Garcia-Fraile P."/>
            <person name="Peix A."/>
            <person name="Velazquez E."/>
        </authorList>
    </citation>
    <scope>NUCLEOTIDE SEQUENCE [LARGE SCALE GENOMIC DNA]</scope>
    <source>
        <strain evidence="1 2">RZME27</strain>
    </source>
</reference>
<dbReference type="AlphaFoldDB" id="A0A6A8AFG6"/>
<name>A0A6A8AFG6_9HYPH</name>
<protein>
    <submittedName>
        <fullName evidence="1">Uncharacterized protein</fullName>
    </submittedName>
</protein>
<evidence type="ECO:0000313" key="1">
    <source>
        <dbReference type="EMBL" id="MQY50073.1"/>
    </source>
</evidence>